<feature type="domain" description="Methyltransferase type 11" evidence="1">
    <location>
        <begin position="48"/>
        <end position="138"/>
    </location>
</feature>
<dbReference type="RefSeq" id="WP_315624113.1">
    <property type="nucleotide sequence ID" value="NZ_JAUHMF010000001.1"/>
</dbReference>
<dbReference type="Gene3D" id="3.40.50.150">
    <property type="entry name" value="Vaccinia Virus protein VP39"/>
    <property type="match status" value="1"/>
</dbReference>
<reference evidence="2 3" key="1">
    <citation type="submission" date="2023-07" db="EMBL/GenBank/DDBJ databases">
        <title>Novel species of Thermanaerothrix with wide hydrolytic capabilities.</title>
        <authorList>
            <person name="Zayulina K.S."/>
            <person name="Podosokorskaya O.A."/>
            <person name="Elcheninov A.G."/>
        </authorList>
    </citation>
    <scope>NUCLEOTIDE SEQUENCE [LARGE SCALE GENOMIC DNA]</scope>
    <source>
        <strain evidence="2 3">4228-RoL</strain>
    </source>
</reference>
<comment type="caution">
    <text evidence="2">The sequence shown here is derived from an EMBL/GenBank/DDBJ whole genome shotgun (WGS) entry which is preliminary data.</text>
</comment>
<keyword evidence="3" id="KW-1185">Reference proteome</keyword>
<gene>
    <name evidence="2" type="ORF">QYE77_04205</name>
</gene>
<dbReference type="GO" id="GO:0032259">
    <property type="term" value="P:methylation"/>
    <property type="evidence" value="ECO:0007669"/>
    <property type="project" value="UniProtKB-KW"/>
</dbReference>
<dbReference type="SUPFAM" id="SSF53335">
    <property type="entry name" value="S-adenosyl-L-methionine-dependent methyltransferases"/>
    <property type="match status" value="1"/>
</dbReference>
<evidence type="ECO:0000259" key="1">
    <source>
        <dbReference type="Pfam" id="PF08241"/>
    </source>
</evidence>
<name>A0ABU3NKW7_9CHLR</name>
<accession>A0ABU3NKW7</accession>
<dbReference type="InterPro" id="IPR029063">
    <property type="entry name" value="SAM-dependent_MTases_sf"/>
</dbReference>
<keyword evidence="2" id="KW-0808">Transferase</keyword>
<dbReference type="GO" id="GO:0008168">
    <property type="term" value="F:methyltransferase activity"/>
    <property type="evidence" value="ECO:0007669"/>
    <property type="project" value="UniProtKB-KW"/>
</dbReference>
<dbReference type="CDD" id="cd02440">
    <property type="entry name" value="AdoMet_MTases"/>
    <property type="match status" value="1"/>
</dbReference>
<dbReference type="InterPro" id="IPR013216">
    <property type="entry name" value="Methyltransf_11"/>
</dbReference>
<dbReference type="Pfam" id="PF08241">
    <property type="entry name" value="Methyltransf_11"/>
    <property type="match status" value="1"/>
</dbReference>
<proteinExistence type="predicted"/>
<dbReference type="Proteomes" id="UP001254165">
    <property type="component" value="Unassembled WGS sequence"/>
</dbReference>
<evidence type="ECO:0000313" key="3">
    <source>
        <dbReference type="Proteomes" id="UP001254165"/>
    </source>
</evidence>
<organism evidence="2 3">
    <name type="scientific">Thermanaerothrix solaris</name>
    <dbReference type="NCBI Taxonomy" id="3058434"/>
    <lineage>
        <taxon>Bacteria</taxon>
        <taxon>Bacillati</taxon>
        <taxon>Chloroflexota</taxon>
        <taxon>Anaerolineae</taxon>
        <taxon>Anaerolineales</taxon>
        <taxon>Anaerolineaceae</taxon>
        <taxon>Thermanaerothrix</taxon>
    </lineage>
</organism>
<keyword evidence="2" id="KW-0489">Methyltransferase</keyword>
<protein>
    <submittedName>
        <fullName evidence="2">Methyltransferase domain-containing protein</fullName>
    </submittedName>
</protein>
<evidence type="ECO:0000313" key="2">
    <source>
        <dbReference type="EMBL" id="MDT8897459.1"/>
    </source>
</evidence>
<sequence length="271" mass="30907">MDTPSASSQPSGRDFLWLHLRELPYFRALLRAVEARFYQGLHLPRPVLDIGCGDGHFASVTFDEPLDVGLDPDPRVLPLARGYGGYRWVLRGYGDALPFGRATFASAVSNSVLEHIPDVDNVLCEVARVLRPGAPFIFCVPNHRFAPSLSVARFLKRLGWCGLAGAYQRFFNRISRHYHCDDVPRWQERLERAGFALENYWHYFSPGALACLEWGHYFGLPSLVARKLTGKWILAPYPWNLALTRRVVQPYFDQPAECENGVYTFYIARRS</sequence>
<dbReference type="EMBL" id="JAUHMF010000001">
    <property type="protein sequence ID" value="MDT8897459.1"/>
    <property type="molecule type" value="Genomic_DNA"/>
</dbReference>